<evidence type="ECO:0000256" key="11">
    <source>
        <dbReference type="SAM" id="SignalP"/>
    </source>
</evidence>
<feature type="domain" description="Cyclic nucleotide-binding" evidence="12">
    <location>
        <begin position="662"/>
        <end position="740"/>
    </location>
</feature>
<comment type="subcellular location">
    <subcellularLocation>
        <location evidence="1">Membrane</location>
        <topology evidence="1">Multi-pass membrane protein</topology>
    </subcellularLocation>
</comment>
<feature type="transmembrane region" description="Helical" evidence="10">
    <location>
        <begin position="558"/>
        <end position="575"/>
    </location>
</feature>
<dbReference type="PANTHER" id="PTHR45651">
    <property type="entry name" value="CYCLIC NUCLEOTIDE-GATED ION CHANNEL 15-RELATED-RELATED"/>
    <property type="match status" value="1"/>
</dbReference>
<keyword evidence="8" id="KW-1071">Ligand-gated ion channel</keyword>
<gene>
    <name evidence="13" type="ORF">DVH24_022397</name>
</gene>
<comment type="caution">
    <text evidence="13">The sequence shown here is derived from an EMBL/GenBank/DDBJ whole genome shotgun (WGS) entry which is preliminary data.</text>
</comment>
<organism evidence="13 14">
    <name type="scientific">Malus domestica</name>
    <name type="common">Apple</name>
    <name type="synonym">Pyrus malus</name>
    <dbReference type="NCBI Taxonomy" id="3750"/>
    <lineage>
        <taxon>Eukaryota</taxon>
        <taxon>Viridiplantae</taxon>
        <taxon>Streptophyta</taxon>
        <taxon>Embryophyta</taxon>
        <taxon>Tracheophyta</taxon>
        <taxon>Spermatophyta</taxon>
        <taxon>Magnoliopsida</taxon>
        <taxon>eudicotyledons</taxon>
        <taxon>Gunneridae</taxon>
        <taxon>Pentapetalae</taxon>
        <taxon>rosids</taxon>
        <taxon>fabids</taxon>
        <taxon>Rosales</taxon>
        <taxon>Rosaceae</taxon>
        <taxon>Amygdaloideae</taxon>
        <taxon>Maleae</taxon>
        <taxon>Malus</taxon>
    </lineage>
</organism>
<dbReference type="SUPFAM" id="SSF51206">
    <property type="entry name" value="cAMP-binding domain-like"/>
    <property type="match status" value="1"/>
</dbReference>
<feature type="signal peptide" evidence="11">
    <location>
        <begin position="1"/>
        <end position="16"/>
    </location>
</feature>
<evidence type="ECO:0000256" key="8">
    <source>
        <dbReference type="ARBA" id="ARBA00023286"/>
    </source>
</evidence>
<dbReference type="GO" id="GO:0005216">
    <property type="term" value="F:monoatomic ion channel activity"/>
    <property type="evidence" value="ECO:0007669"/>
    <property type="project" value="InterPro"/>
</dbReference>
<accession>A0A498KTE0</accession>
<evidence type="ECO:0000313" key="13">
    <source>
        <dbReference type="EMBL" id="RXI08253.1"/>
    </source>
</evidence>
<dbReference type="SUPFAM" id="SSF81324">
    <property type="entry name" value="Voltage-gated potassium channels"/>
    <property type="match status" value="1"/>
</dbReference>
<keyword evidence="5 10" id="KW-1133">Transmembrane helix</keyword>
<keyword evidence="7 10" id="KW-0472">Membrane</keyword>
<dbReference type="SMART" id="SM00100">
    <property type="entry name" value="cNMP"/>
    <property type="match status" value="1"/>
</dbReference>
<evidence type="ECO:0000256" key="7">
    <source>
        <dbReference type="ARBA" id="ARBA00023136"/>
    </source>
</evidence>
<feature type="transmembrane region" description="Helical" evidence="10">
    <location>
        <begin position="246"/>
        <end position="271"/>
    </location>
</feature>
<keyword evidence="9" id="KW-0407">Ion channel</keyword>
<proteinExistence type="inferred from homology"/>
<dbReference type="InterPro" id="IPR000595">
    <property type="entry name" value="cNMP-bd_dom"/>
</dbReference>
<evidence type="ECO:0000256" key="5">
    <source>
        <dbReference type="ARBA" id="ARBA00022989"/>
    </source>
</evidence>
<dbReference type="AlphaFoldDB" id="A0A498KTE0"/>
<protein>
    <recommendedName>
        <fullName evidence="12">Cyclic nucleotide-binding domain-containing protein</fullName>
    </recommendedName>
</protein>
<feature type="transmembrane region" description="Helical" evidence="10">
    <location>
        <begin position="283"/>
        <end position="304"/>
    </location>
</feature>
<evidence type="ECO:0000256" key="2">
    <source>
        <dbReference type="ARBA" id="ARBA00010486"/>
    </source>
</evidence>
<reference evidence="13 14" key="1">
    <citation type="submission" date="2018-10" db="EMBL/GenBank/DDBJ databases">
        <title>A high-quality apple genome assembly.</title>
        <authorList>
            <person name="Hu J."/>
        </authorList>
    </citation>
    <scope>NUCLEOTIDE SEQUENCE [LARGE SCALE GENOMIC DNA]</scope>
    <source>
        <strain evidence="14">cv. HFTH1</strain>
        <tissue evidence="13">Young leaf</tissue>
    </source>
</reference>
<evidence type="ECO:0000256" key="10">
    <source>
        <dbReference type="SAM" id="Phobius"/>
    </source>
</evidence>
<dbReference type="PANTHER" id="PTHR45651:SF68">
    <property type="entry name" value="ION TRANSPORT DOMAIN-CONTAINING PROTEIN"/>
    <property type="match status" value="1"/>
</dbReference>
<keyword evidence="4 10" id="KW-0812">Transmembrane</keyword>
<evidence type="ECO:0000259" key="12">
    <source>
        <dbReference type="PROSITE" id="PS50042"/>
    </source>
</evidence>
<sequence length="819" mass="93721">MDKTLIIVACLMRSLTDVIFLGHLTCEICNRVQNSRRNTLKIQTSAVVGQTGGNSCWQSHIDWWGKWVSRTVDLKNFNMPFIIEGTVWTYASSDSQAGRAISSMATKPLRKGDVYGEELLDWAPGSFTELPVSSKHAKCQIKVEAFVLTANDLDIVVSKYRLQWKKSKKKGSPEVKDMAASIMATTYCHRRRRLRAINNGLTSDMENQAEEKTDREAGERSKPMCSRGLTWIKKIRNAQQGPYLPIWSRIFVLSCVFAVSLDPFFFYVVVIDQDNKCFQIDKTLVIVALLMRSITDVIFLVHLICEICDGVQNPNPKTLKKGAPSMVEQTGGNSDKKTKIRELTDQVAMKIAQKMPWLSVFTVIDFLALLPLPQLLIGVIFYTMNGSGFVEHKNILNFFLLGQYFPRIYRINLSAKEFKMTSGIWIKGLYNMFLYILSSHVLGAFWYFFSVQRELTCWQEACVNHSKDPRACLNTFNCDGLSTTARNITFLNEHCPLDTPNGASSPFNFGIFLDSLQNQNTEQILFRKKFFYSFWWGLRNLSNFGTNLMTSTYVFENLFAVLISVIGLLLFLYLIGNVQMEATKTEELREKIKLKKLDVRTWMSRNEIPDNMKEEILRSIKQKLKRHIDADLHHFLFYILPVNIRTSLKHFLCMKTLKKVKKLEDMDVKVLTLICNYLKPVRYTENSFVFRMGDPLDCMLFIIEGTVWTYGSTDSQAGQGISSMDTKPLGKGDFYGEELLDCASHRFTKLPVSSKHVKSQTKVEAFVLMAKDLETVVSKSRLKWEKKEKKGSQLLESVAASTIASAFRLHLRKNKRALQ</sequence>
<dbReference type="Gene3D" id="2.60.120.10">
    <property type="entry name" value="Jelly Rolls"/>
    <property type="match status" value="2"/>
</dbReference>
<feature type="chain" id="PRO_5019821649" description="Cyclic nucleotide-binding domain-containing protein" evidence="11">
    <location>
        <begin position="17"/>
        <end position="819"/>
    </location>
</feature>
<evidence type="ECO:0000256" key="6">
    <source>
        <dbReference type="ARBA" id="ARBA00023065"/>
    </source>
</evidence>
<name>A0A498KTE0_MALDO</name>
<feature type="transmembrane region" description="Helical" evidence="10">
    <location>
        <begin position="357"/>
        <end position="383"/>
    </location>
</feature>
<evidence type="ECO:0000256" key="9">
    <source>
        <dbReference type="ARBA" id="ARBA00023303"/>
    </source>
</evidence>
<evidence type="ECO:0000256" key="3">
    <source>
        <dbReference type="ARBA" id="ARBA00022448"/>
    </source>
</evidence>
<dbReference type="Proteomes" id="UP000290289">
    <property type="component" value="Chromosome 1"/>
</dbReference>
<keyword evidence="3" id="KW-0813">Transport</keyword>
<evidence type="ECO:0000256" key="1">
    <source>
        <dbReference type="ARBA" id="ARBA00004141"/>
    </source>
</evidence>
<comment type="similarity">
    <text evidence="2">Belongs to the cyclic nucleotide-gated cation channel (TC 1.A.1.5) family.</text>
</comment>
<keyword evidence="14" id="KW-1185">Reference proteome</keyword>
<evidence type="ECO:0000313" key="14">
    <source>
        <dbReference type="Proteomes" id="UP000290289"/>
    </source>
</evidence>
<dbReference type="EMBL" id="RDQH01000327">
    <property type="protein sequence ID" value="RXI08253.1"/>
    <property type="molecule type" value="Genomic_DNA"/>
</dbReference>
<dbReference type="Pfam" id="PF00520">
    <property type="entry name" value="Ion_trans"/>
    <property type="match status" value="1"/>
</dbReference>
<dbReference type="Gene3D" id="1.10.287.70">
    <property type="match status" value="1"/>
</dbReference>
<dbReference type="InterPro" id="IPR018490">
    <property type="entry name" value="cNMP-bd_dom_sf"/>
</dbReference>
<dbReference type="GO" id="GO:0016020">
    <property type="term" value="C:membrane"/>
    <property type="evidence" value="ECO:0007669"/>
    <property type="project" value="UniProtKB-SubCell"/>
</dbReference>
<feature type="transmembrane region" description="Helical" evidence="10">
    <location>
        <begin position="429"/>
        <end position="449"/>
    </location>
</feature>
<dbReference type="CDD" id="cd00038">
    <property type="entry name" value="CAP_ED"/>
    <property type="match status" value="1"/>
</dbReference>
<evidence type="ECO:0000256" key="4">
    <source>
        <dbReference type="ARBA" id="ARBA00022692"/>
    </source>
</evidence>
<dbReference type="PROSITE" id="PS50042">
    <property type="entry name" value="CNMP_BINDING_3"/>
    <property type="match status" value="1"/>
</dbReference>
<keyword evidence="6" id="KW-0406">Ion transport</keyword>
<dbReference type="InterPro" id="IPR014710">
    <property type="entry name" value="RmlC-like_jellyroll"/>
</dbReference>
<keyword evidence="11" id="KW-0732">Signal</keyword>
<dbReference type="InterPro" id="IPR005821">
    <property type="entry name" value="Ion_trans_dom"/>
</dbReference>